<accession>A0AAV3Z6U1</accession>
<evidence type="ECO:0000256" key="1">
    <source>
        <dbReference type="SAM" id="MobiDB-lite"/>
    </source>
</evidence>
<reference evidence="2 3" key="1">
    <citation type="journal article" date="2021" name="Elife">
        <title>Chloroplast acquisition without the gene transfer in kleptoplastic sea slugs, Plakobranchus ocellatus.</title>
        <authorList>
            <person name="Maeda T."/>
            <person name="Takahashi S."/>
            <person name="Yoshida T."/>
            <person name="Shimamura S."/>
            <person name="Takaki Y."/>
            <person name="Nagai Y."/>
            <person name="Toyoda A."/>
            <person name="Suzuki Y."/>
            <person name="Arimoto A."/>
            <person name="Ishii H."/>
            <person name="Satoh N."/>
            <person name="Nishiyama T."/>
            <person name="Hasebe M."/>
            <person name="Maruyama T."/>
            <person name="Minagawa J."/>
            <person name="Obokata J."/>
            <person name="Shigenobu S."/>
        </authorList>
    </citation>
    <scope>NUCLEOTIDE SEQUENCE [LARGE SCALE GENOMIC DNA]</scope>
</reference>
<gene>
    <name evidence="2" type="ORF">PoB_001812600</name>
</gene>
<dbReference type="Proteomes" id="UP000735302">
    <property type="component" value="Unassembled WGS sequence"/>
</dbReference>
<dbReference type="EMBL" id="BLXT01002155">
    <property type="protein sequence ID" value="GFN91620.1"/>
    <property type="molecule type" value="Genomic_DNA"/>
</dbReference>
<sequence length="111" mass="12504">MEKSKLDQQGPHLFWDSQRYFLGDSEVSPQEGDLGLSDPSPGQGSNPRQKGPCESRGEFVFHWATDAPETFRLRLAKLLQCYGKCQLSSGKMANLGFHKMHLFTTERDGDI</sequence>
<evidence type="ECO:0000313" key="2">
    <source>
        <dbReference type="EMBL" id="GFN91620.1"/>
    </source>
</evidence>
<name>A0AAV3Z6U1_9GAST</name>
<evidence type="ECO:0000313" key="3">
    <source>
        <dbReference type="Proteomes" id="UP000735302"/>
    </source>
</evidence>
<dbReference type="AlphaFoldDB" id="A0AAV3Z6U1"/>
<organism evidence="2 3">
    <name type="scientific">Plakobranchus ocellatus</name>
    <dbReference type="NCBI Taxonomy" id="259542"/>
    <lineage>
        <taxon>Eukaryota</taxon>
        <taxon>Metazoa</taxon>
        <taxon>Spiralia</taxon>
        <taxon>Lophotrochozoa</taxon>
        <taxon>Mollusca</taxon>
        <taxon>Gastropoda</taxon>
        <taxon>Heterobranchia</taxon>
        <taxon>Euthyneura</taxon>
        <taxon>Panpulmonata</taxon>
        <taxon>Sacoglossa</taxon>
        <taxon>Placobranchoidea</taxon>
        <taxon>Plakobranchidae</taxon>
        <taxon>Plakobranchus</taxon>
    </lineage>
</organism>
<proteinExistence type="predicted"/>
<keyword evidence="3" id="KW-1185">Reference proteome</keyword>
<protein>
    <submittedName>
        <fullName evidence="2">Uncharacterized protein</fullName>
    </submittedName>
</protein>
<feature type="region of interest" description="Disordered" evidence="1">
    <location>
        <begin position="25"/>
        <end position="53"/>
    </location>
</feature>
<comment type="caution">
    <text evidence="2">The sequence shown here is derived from an EMBL/GenBank/DDBJ whole genome shotgun (WGS) entry which is preliminary data.</text>
</comment>